<accession>A0AAV5MRB4</accession>
<organism evidence="2 3">
    <name type="scientific">Rubroshorea leprosula</name>
    <dbReference type="NCBI Taxonomy" id="152421"/>
    <lineage>
        <taxon>Eukaryota</taxon>
        <taxon>Viridiplantae</taxon>
        <taxon>Streptophyta</taxon>
        <taxon>Embryophyta</taxon>
        <taxon>Tracheophyta</taxon>
        <taxon>Spermatophyta</taxon>
        <taxon>Magnoliopsida</taxon>
        <taxon>eudicotyledons</taxon>
        <taxon>Gunneridae</taxon>
        <taxon>Pentapetalae</taxon>
        <taxon>rosids</taxon>
        <taxon>malvids</taxon>
        <taxon>Malvales</taxon>
        <taxon>Dipterocarpaceae</taxon>
        <taxon>Rubroshorea</taxon>
    </lineage>
</organism>
<reference evidence="2 3" key="1">
    <citation type="journal article" date="2021" name="Commun. Biol.">
        <title>The genome of Shorea leprosula (Dipterocarpaceae) highlights the ecological relevance of drought in aseasonal tropical rainforests.</title>
        <authorList>
            <person name="Ng K.K.S."/>
            <person name="Kobayashi M.J."/>
            <person name="Fawcett J.A."/>
            <person name="Hatakeyama M."/>
            <person name="Paape T."/>
            <person name="Ng C.H."/>
            <person name="Ang C.C."/>
            <person name="Tnah L.H."/>
            <person name="Lee C.T."/>
            <person name="Nishiyama T."/>
            <person name="Sese J."/>
            <person name="O'Brien M.J."/>
            <person name="Copetti D."/>
            <person name="Mohd Noor M.I."/>
            <person name="Ong R.C."/>
            <person name="Putra M."/>
            <person name="Sireger I.Z."/>
            <person name="Indrioko S."/>
            <person name="Kosugi Y."/>
            <person name="Izuno A."/>
            <person name="Isagi Y."/>
            <person name="Lee S.L."/>
            <person name="Shimizu K.K."/>
        </authorList>
    </citation>
    <scope>NUCLEOTIDE SEQUENCE [LARGE SCALE GENOMIC DNA]</scope>
    <source>
        <strain evidence="2">214</strain>
    </source>
</reference>
<evidence type="ECO:0000256" key="1">
    <source>
        <dbReference type="SAM" id="MobiDB-lite"/>
    </source>
</evidence>
<proteinExistence type="predicted"/>
<feature type="compositionally biased region" description="Basic and acidic residues" evidence="1">
    <location>
        <begin position="7"/>
        <end position="17"/>
    </location>
</feature>
<feature type="region of interest" description="Disordered" evidence="1">
    <location>
        <begin position="1"/>
        <end position="77"/>
    </location>
</feature>
<comment type="caution">
    <text evidence="2">The sequence shown here is derived from an EMBL/GenBank/DDBJ whole genome shotgun (WGS) entry which is preliminary data.</text>
</comment>
<dbReference type="EMBL" id="BPVZ01000619">
    <property type="protein sequence ID" value="GKV52144.1"/>
    <property type="molecule type" value="Genomic_DNA"/>
</dbReference>
<evidence type="ECO:0000313" key="2">
    <source>
        <dbReference type="EMBL" id="GKV52144.1"/>
    </source>
</evidence>
<dbReference type="Proteomes" id="UP001054252">
    <property type="component" value="Unassembled WGS sequence"/>
</dbReference>
<gene>
    <name evidence="2" type="ORF">SLEP1_g58736</name>
</gene>
<name>A0AAV5MRB4_9ROSI</name>
<dbReference type="AlphaFoldDB" id="A0AAV5MRB4"/>
<keyword evidence="3" id="KW-1185">Reference proteome</keyword>
<protein>
    <submittedName>
        <fullName evidence="2">Uncharacterized protein</fullName>
    </submittedName>
</protein>
<feature type="compositionally biased region" description="Basic residues" evidence="1">
    <location>
        <begin position="31"/>
        <end position="50"/>
    </location>
</feature>
<evidence type="ECO:0000313" key="3">
    <source>
        <dbReference type="Proteomes" id="UP001054252"/>
    </source>
</evidence>
<sequence>MWASDAPRSDVERRELVSRSARGADQCGLWRRPKPGLSRHQRRRRRRYRGQQHALSQCASAPACSRRQPGGSPFDPS</sequence>